<name>A0A9E2KNZ4_9GAMM</name>
<evidence type="ECO:0000313" key="3">
    <source>
        <dbReference type="Proteomes" id="UP000824150"/>
    </source>
</evidence>
<proteinExistence type="predicted"/>
<accession>A0A9E2KNZ4</accession>
<dbReference type="Proteomes" id="UP000824150">
    <property type="component" value="Unassembled WGS sequence"/>
</dbReference>
<sequence>MDKYLEYGSIDVLSYIIKTCTSLNIDINLTKAQKILYCCYGAVLAKYGYRLCAEHPKAWQYGPAFPRAYSAHRKSRINFDSTDPISSNKCPSEIKSLIDVTIKYFGKYNASALVAWSHKHGSPWAICSNDGMNLYGDISDEIIKNYFKNNVLASAQ</sequence>
<evidence type="ECO:0000259" key="1">
    <source>
        <dbReference type="Pfam" id="PF13274"/>
    </source>
</evidence>
<evidence type="ECO:0000313" key="2">
    <source>
        <dbReference type="EMBL" id="MBU3826769.1"/>
    </source>
</evidence>
<comment type="caution">
    <text evidence="2">The sequence shown here is derived from an EMBL/GenBank/DDBJ whole genome shotgun (WGS) entry which is preliminary data.</text>
</comment>
<reference evidence="2" key="2">
    <citation type="submission" date="2021-04" db="EMBL/GenBank/DDBJ databases">
        <authorList>
            <person name="Gilroy R."/>
        </authorList>
    </citation>
    <scope>NUCLEOTIDE SEQUENCE</scope>
    <source>
        <strain evidence="2">687</strain>
    </source>
</reference>
<reference evidence="2" key="1">
    <citation type="journal article" date="2021" name="PeerJ">
        <title>Extensive microbial diversity within the chicken gut microbiome revealed by metagenomics and culture.</title>
        <authorList>
            <person name="Gilroy R."/>
            <person name="Ravi A."/>
            <person name="Getino M."/>
            <person name="Pursley I."/>
            <person name="Horton D.L."/>
            <person name="Alikhan N.F."/>
            <person name="Baker D."/>
            <person name="Gharbi K."/>
            <person name="Hall N."/>
            <person name="Watson M."/>
            <person name="Adriaenssens E.M."/>
            <person name="Foster-Nyarko E."/>
            <person name="Jarju S."/>
            <person name="Secka A."/>
            <person name="Antonio M."/>
            <person name="Oren A."/>
            <person name="Chaudhuri R.R."/>
            <person name="La Ragione R."/>
            <person name="Hildebrand F."/>
            <person name="Pallen M.J."/>
        </authorList>
    </citation>
    <scope>NUCLEOTIDE SEQUENCE</scope>
    <source>
        <strain evidence="2">687</strain>
    </source>
</reference>
<gene>
    <name evidence="2" type="ORF">IAA31_04695</name>
</gene>
<dbReference type="AlphaFoldDB" id="A0A9E2KNZ4"/>
<organism evidence="2 3">
    <name type="scientific">Candidatus Anaerobiospirillum merdipullorum</name>
    <dbReference type="NCBI Taxonomy" id="2838450"/>
    <lineage>
        <taxon>Bacteria</taxon>
        <taxon>Pseudomonadati</taxon>
        <taxon>Pseudomonadota</taxon>
        <taxon>Gammaproteobacteria</taxon>
        <taxon>Aeromonadales</taxon>
        <taxon>Succinivibrionaceae</taxon>
        <taxon>Anaerobiospirillum</taxon>
    </lineage>
</organism>
<dbReference type="EMBL" id="JAHLFG010000050">
    <property type="protein sequence ID" value="MBU3826769.1"/>
    <property type="molecule type" value="Genomic_DNA"/>
</dbReference>
<protein>
    <submittedName>
        <fullName evidence="2">DUF4065 domain-containing protein</fullName>
    </submittedName>
</protein>
<dbReference type="Pfam" id="PF13274">
    <property type="entry name" value="SocA_Panacea"/>
    <property type="match status" value="1"/>
</dbReference>
<dbReference type="InterPro" id="IPR025272">
    <property type="entry name" value="SocA_Panacea"/>
</dbReference>
<feature type="domain" description="Antitoxin SocA-like Panacea" evidence="1">
    <location>
        <begin position="33"/>
        <end position="124"/>
    </location>
</feature>